<protein>
    <recommendedName>
        <fullName evidence="3">DUF4157 domain-containing protein</fullName>
    </recommendedName>
</protein>
<name>A0A3Q9JLT8_9GAMM</name>
<sequence length="151" mass="17331">MDINFIKAHFSELLPKITLWAEETQSYICQHGKLLNQQQILDAQRVGVSQPKKIYLLELERFPLPDDIVLQQAAIALGFLSENTAGLTLGYGILIKKGLLSRRLLSHECRHVHQYEQAGSIANFLESYLMSVLKDGYFDCIYEQDARQYEL</sequence>
<dbReference type="EMBL" id="CP029822">
    <property type="protein sequence ID" value="AZS50720.1"/>
    <property type="molecule type" value="Genomic_DNA"/>
</dbReference>
<dbReference type="RefSeq" id="WP_127163279.1">
    <property type="nucleotide sequence ID" value="NZ_CP029822.1"/>
</dbReference>
<dbReference type="KEGG" id="emo:DM558_07975"/>
<proteinExistence type="predicted"/>
<evidence type="ECO:0000313" key="2">
    <source>
        <dbReference type="Proteomes" id="UP000273143"/>
    </source>
</evidence>
<organism evidence="1 2">
    <name type="scientific">Entomomonas moraniae</name>
    <dbReference type="NCBI Taxonomy" id="2213226"/>
    <lineage>
        <taxon>Bacteria</taxon>
        <taxon>Pseudomonadati</taxon>
        <taxon>Pseudomonadota</taxon>
        <taxon>Gammaproteobacteria</taxon>
        <taxon>Pseudomonadales</taxon>
        <taxon>Pseudomonadaceae</taxon>
        <taxon>Entomomonas</taxon>
    </lineage>
</organism>
<keyword evidence="2" id="KW-1185">Reference proteome</keyword>
<evidence type="ECO:0008006" key="3">
    <source>
        <dbReference type="Google" id="ProtNLM"/>
    </source>
</evidence>
<reference evidence="2" key="1">
    <citation type="submission" date="2018-06" db="EMBL/GenBank/DDBJ databases">
        <title>Complete genome of Pseudomonas insecticola strain QZS01.</title>
        <authorList>
            <person name="Wang J."/>
            <person name="Su Q."/>
        </authorList>
    </citation>
    <scope>NUCLEOTIDE SEQUENCE [LARGE SCALE GENOMIC DNA]</scope>
    <source>
        <strain evidence="2">QZS01</strain>
    </source>
</reference>
<gene>
    <name evidence="1" type="ORF">DM558_07975</name>
</gene>
<dbReference type="AlphaFoldDB" id="A0A3Q9JLT8"/>
<dbReference type="Proteomes" id="UP000273143">
    <property type="component" value="Chromosome"/>
</dbReference>
<evidence type="ECO:0000313" key="1">
    <source>
        <dbReference type="EMBL" id="AZS50720.1"/>
    </source>
</evidence>
<accession>A0A3Q9JLT8</accession>